<dbReference type="SUPFAM" id="SSF54292">
    <property type="entry name" value="2Fe-2S ferredoxin-like"/>
    <property type="match status" value="1"/>
</dbReference>
<evidence type="ECO:0000259" key="1">
    <source>
        <dbReference type="PROSITE" id="PS51085"/>
    </source>
</evidence>
<accession>A0A4R3V6P9</accession>
<dbReference type="AlphaFoldDB" id="A0A4R3V6P9"/>
<comment type="caution">
    <text evidence="2">The sequence shown here is derived from an EMBL/GenBank/DDBJ whole genome shotgun (WGS) entry which is preliminary data.</text>
</comment>
<evidence type="ECO:0000313" key="2">
    <source>
        <dbReference type="EMBL" id="TCU99093.1"/>
    </source>
</evidence>
<dbReference type="EMBL" id="SMBX01000004">
    <property type="protein sequence ID" value="TCU99093.1"/>
    <property type="molecule type" value="Genomic_DNA"/>
</dbReference>
<proteinExistence type="predicted"/>
<organism evidence="2 3">
    <name type="scientific">Paracandidimonas soli</name>
    <dbReference type="NCBI Taxonomy" id="1917182"/>
    <lineage>
        <taxon>Bacteria</taxon>
        <taxon>Pseudomonadati</taxon>
        <taxon>Pseudomonadota</taxon>
        <taxon>Betaproteobacteria</taxon>
        <taxon>Burkholderiales</taxon>
        <taxon>Alcaligenaceae</taxon>
        <taxon>Paracandidimonas</taxon>
    </lineage>
</organism>
<dbReference type="Proteomes" id="UP000294692">
    <property type="component" value="Unassembled WGS sequence"/>
</dbReference>
<dbReference type="InterPro" id="IPR036010">
    <property type="entry name" value="2Fe-2S_ferredoxin-like_sf"/>
</dbReference>
<dbReference type="RefSeq" id="WP_132476564.1">
    <property type="nucleotide sequence ID" value="NZ_JBHRVM010000001.1"/>
</dbReference>
<dbReference type="Pfam" id="PF00111">
    <property type="entry name" value="Fer2"/>
    <property type="match status" value="1"/>
</dbReference>
<sequence>MSVVITRDKQFNLLPGETLLEGLERTGHDVEYQCRSGYCGMCRLELMDGEVSYASPPLAFVGPNEILPCCCELNGAVAVDCHLRADLDSQGELFPTDLFDLQATSKA</sequence>
<reference evidence="2 3" key="1">
    <citation type="submission" date="2019-03" db="EMBL/GenBank/DDBJ databases">
        <title>Genomic Encyclopedia of Type Strains, Phase IV (KMG-IV): sequencing the most valuable type-strain genomes for metagenomic binning, comparative biology and taxonomic classification.</title>
        <authorList>
            <person name="Goeker M."/>
        </authorList>
    </citation>
    <scope>NUCLEOTIDE SEQUENCE [LARGE SCALE GENOMIC DNA]</scope>
    <source>
        <strain evidence="2 3">DSM 100048</strain>
    </source>
</reference>
<dbReference type="Gene3D" id="3.10.20.30">
    <property type="match status" value="1"/>
</dbReference>
<dbReference type="PROSITE" id="PS51085">
    <property type="entry name" value="2FE2S_FER_2"/>
    <property type="match status" value="1"/>
</dbReference>
<protein>
    <submittedName>
        <fullName evidence="2">Ferredoxin</fullName>
    </submittedName>
</protein>
<gene>
    <name evidence="2" type="ORF">EV686_104192</name>
</gene>
<dbReference type="OrthoDB" id="370747at2"/>
<dbReference type="GO" id="GO:0051537">
    <property type="term" value="F:2 iron, 2 sulfur cluster binding"/>
    <property type="evidence" value="ECO:0007669"/>
    <property type="project" value="InterPro"/>
</dbReference>
<dbReference type="PROSITE" id="PS00197">
    <property type="entry name" value="2FE2S_FER_1"/>
    <property type="match status" value="1"/>
</dbReference>
<feature type="domain" description="2Fe-2S ferredoxin-type" evidence="1">
    <location>
        <begin position="1"/>
        <end position="89"/>
    </location>
</feature>
<dbReference type="InterPro" id="IPR012675">
    <property type="entry name" value="Beta-grasp_dom_sf"/>
</dbReference>
<dbReference type="InterPro" id="IPR006058">
    <property type="entry name" value="2Fe2S_fd_BS"/>
</dbReference>
<dbReference type="CDD" id="cd00207">
    <property type="entry name" value="fer2"/>
    <property type="match status" value="1"/>
</dbReference>
<name>A0A4R3V6P9_9BURK</name>
<dbReference type="NCBIfam" id="NF007985">
    <property type="entry name" value="PRK10713.1"/>
    <property type="match status" value="1"/>
</dbReference>
<dbReference type="InterPro" id="IPR001041">
    <property type="entry name" value="2Fe-2S_ferredoxin-type"/>
</dbReference>
<keyword evidence="3" id="KW-1185">Reference proteome</keyword>
<evidence type="ECO:0000313" key="3">
    <source>
        <dbReference type="Proteomes" id="UP000294692"/>
    </source>
</evidence>